<evidence type="ECO:0000256" key="1">
    <source>
        <dbReference type="SAM" id="Phobius"/>
    </source>
</evidence>
<dbReference type="Proteomes" id="UP000295558">
    <property type="component" value="Unassembled WGS sequence"/>
</dbReference>
<dbReference type="AlphaFoldDB" id="A0A4R6ZSR2"/>
<protein>
    <submittedName>
        <fullName evidence="2">L,D-peptidoglycan transpeptidase YkuD (ErfK/YbiS/YcfS/YnhG family)</fullName>
    </submittedName>
</protein>
<keyword evidence="1" id="KW-0812">Transmembrane</keyword>
<evidence type="ECO:0000313" key="2">
    <source>
        <dbReference type="EMBL" id="TDR55767.1"/>
    </source>
</evidence>
<keyword evidence="1" id="KW-0472">Membrane</keyword>
<keyword evidence="3" id="KW-1185">Reference proteome</keyword>
<dbReference type="STRING" id="1265846.PROCOU_10371"/>
<proteinExistence type="predicted"/>
<dbReference type="EMBL" id="SNZK01000001">
    <property type="protein sequence ID" value="TDR55767.1"/>
    <property type="molecule type" value="Genomic_DNA"/>
</dbReference>
<reference evidence="2 3" key="1">
    <citation type="submission" date="2019-03" db="EMBL/GenBank/DDBJ databases">
        <title>Genomic Encyclopedia of Type Strains, Phase III (KMG-III): the genomes of soil and plant-associated and newly described type strains.</title>
        <authorList>
            <person name="Whitman W."/>
        </authorList>
    </citation>
    <scope>NUCLEOTIDE SEQUENCE [LARGE SCALE GENOMIC DNA]</scope>
    <source>
        <strain evidence="2 3">CECT 7972</strain>
    </source>
</reference>
<sequence>MFRYEKTVEPYKDSRGDFVVKKMFCSMVVIFLVLGVIFAVGSKADAATNDAQRFKTVGANKQLILVTTPGYKSNKATIQTFERDSKGIWQRKALMYGFIGRDGFATTMRETVVQSPRGKFTLGTAFGRYANPGTKMPYRKTTTRDVWVDDSKSKLYNSWQVLPANNRWKSAEKLYQPAYNYAFVINYNPLRKPGWGSAIFFHVSSSYTMGCTGTSQANVVKILKWLDPKKKPVIIQSPRTELSRY</sequence>
<name>A0A4R6ZSR2_9LIST</name>
<dbReference type="PANTHER" id="PTHR38589:SF1">
    <property type="entry name" value="BLR0621 PROTEIN"/>
    <property type="match status" value="1"/>
</dbReference>
<keyword evidence="1" id="KW-1133">Transmembrane helix</keyword>
<comment type="caution">
    <text evidence="2">The sequence shown here is derived from an EMBL/GenBank/DDBJ whole genome shotgun (WGS) entry which is preliminary data.</text>
</comment>
<accession>A0A4R6ZSR2</accession>
<feature type="transmembrane region" description="Helical" evidence="1">
    <location>
        <begin position="20"/>
        <end position="40"/>
    </location>
</feature>
<organism evidence="2 3">
    <name type="scientific">Listeria rocourtiae</name>
    <dbReference type="NCBI Taxonomy" id="647910"/>
    <lineage>
        <taxon>Bacteria</taxon>
        <taxon>Bacillati</taxon>
        <taxon>Bacillota</taxon>
        <taxon>Bacilli</taxon>
        <taxon>Bacillales</taxon>
        <taxon>Listeriaceae</taxon>
        <taxon>Listeria</taxon>
    </lineage>
</organism>
<evidence type="ECO:0000313" key="3">
    <source>
        <dbReference type="Proteomes" id="UP000295558"/>
    </source>
</evidence>
<gene>
    <name evidence="2" type="ORF">DFP96_101711</name>
</gene>
<dbReference type="PANTHER" id="PTHR38589">
    <property type="entry name" value="BLR0621 PROTEIN"/>
    <property type="match status" value="1"/>
</dbReference>